<evidence type="ECO:0000256" key="1">
    <source>
        <dbReference type="SAM" id="MobiDB-lite"/>
    </source>
</evidence>
<dbReference type="PROSITE" id="PS50006">
    <property type="entry name" value="FHA_DOMAIN"/>
    <property type="match status" value="1"/>
</dbReference>
<keyword evidence="2" id="KW-1133">Transmembrane helix</keyword>
<organism evidence="5 6">
    <name type="scientific">Bifidobacterium lemurum</name>
    <dbReference type="NCBI Taxonomy" id="1603886"/>
    <lineage>
        <taxon>Bacteria</taxon>
        <taxon>Bacillati</taxon>
        <taxon>Actinomycetota</taxon>
        <taxon>Actinomycetes</taxon>
        <taxon>Bifidobacteriales</taxon>
        <taxon>Bifidobacteriaceae</taxon>
        <taxon>Bifidobacterium</taxon>
    </lineage>
</organism>
<reference evidence="5 6" key="1">
    <citation type="journal article" date="2017" name="BMC Genomics">
        <title>Comparative genomic and phylogenomic analyses of the Bifidobacteriaceae family.</title>
        <authorList>
            <person name="Lugli G.A."/>
            <person name="Milani C."/>
            <person name="Turroni F."/>
            <person name="Duranti S."/>
            <person name="Mancabelli L."/>
            <person name="Mangifesta M."/>
            <person name="Ferrario C."/>
            <person name="Modesto M."/>
            <person name="Mattarelli P."/>
            <person name="Jiri K."/>
            <person name="van Sinderen D."/>
            <person name="Ventura M."/>
        </authorList>
    </citation>
    <scope>NUCLEOTIDE SEQUENCE [LARGE SCALE GENOMIC DNA]</scope>
    <source>
        <strain evidence="5 6">DSM 28807</strain>
    </source>
</reference>
<comment type="caution">
    <text evidence="5">The sequence shown here is derived from an EMBL/GenBank/DDBJ whole genome shotgun (WGS) entry which is preliminary data.</text>
</comment>
<keyword evidence="2" id="KW-0812">Transmembrane</keyword>
<dbReference type="RefSeq" id="WP_072725339.1">
    <property type="nucleotide sequence ID" value="NZ_BDIS01000014.1"/>
</dbReference>
<feature type="domain" description="FHA" evidence="4">
    <location>
        <begin position="440"/>
        <end position="504"/>
    </location>
</feature>
<feature type="transmembrane region" description="Helical" evidence="2">
    <location>
        <begin position="1005"/>
        <end position="1028"/>
    </location>
</feature>
<evidence type="ECO:0000313" key="6">
    <source>
        <dbReference type="Proteomes" id="UP000216352"/>
    </source>
</evidence>
<dbReference type="EMBL" id="MWWX01000012">
    <property type="protein sequence ID" value="OZG60923.1"/>
    <property type="molecule type" value="Genomic_DNA"/>
</dbReference>
<dbReference type="InterPro" id="IPR000253">
    <property type="entry name" value="FHA_dom"/>
</dbReference>
<feature type="chain" id="PRO_5043153348" description="FHA domain-containing protein" evidence="3">
    <location>
        <begin position="33"/>
        <end position="1041"/>
    </location>
</feature>
<proteinExistence type="predicted"/>
<keyword evidence="2" id="KW-0472">Membrane</keyword>
<accession>A0A261FPN5</accession>
<evidence type="ECO:0000256" key="3">
    <source>
        <dbReference type="SAM" id="SignalP"/>
    </source>
</evidence>
<name>A0A261FPN5_9BIFI</name>
<protein>
    <recommendedName>
        <fullName evidence="4">FHA domain-containing protein</fullName>
    </recommendedName>
</protein>
<evidence type="ECO:0000256" key="2">
    <source>
        <dbReference type="SAM" id="Phobius"/>
    </source>
</evidence>
<keyword evidence="3" id="KW-0732">Signal</keyword>
<gene>
    <name evidence="5" type="ORF">BLEM_1643</name>
</gene>
<evidence type="ECO:0000259" key="4">
    <source>
        <dbReference type="PROSITE" id="PS50006"/>
    </source>
</evidence>
<feature type="compositionally biased region" description="Polar residues" evidence="1">
    <location>
        <begin position="981"/>
        <end position="1003"/>
    </location>
</feature>
<dbReference type="Proteomes" id="UP000216352">
    <property type="component" value="Unassembled WGS sequence"/>
</dbReference>
<feature type="signal peptide" evidence="3">
    <location>
        <begin position="1"/>
        <end position="32"/>
    </location>
</feature>
<keyword evidence="6" id="KW-1185">Reference proteome</keyword>
<sequence>MRTIRIRQAVAIAAALALTATMLGTTPASSYALDTEGSGNTDSSIIDNGAPDAADSTADESAIPGIGDTFTSYGFVYTITDNENFTVALSGVDGDATLHLLRPRVDNDQSIYDVTSVEEQALASLTGRVIIYARAANIAADALASVGNDVTFSLLVNVDTTLQSPSSFMANGHTVTLPQNRTFNEFLTDGGASLSFTNDTGSPVELYIIAEDFQPTYDPIIVEPGETFDSATAYPSLYTGFDLLYREVESQDGWQRLTVTDIYDRFHEILVDLPSGIAHDATLEFELQSTPGIQAGYFTSDWDTTRTVTLSRGQAQEPLTLSSPYYGAEYTQNYTVYISVEDAPEDASKAVYIDGVYHDQNFTSDDGSIVLEYDDAGKPTITLNNATINATGGRPAYGGINAAGILSYTDLTLRLKGTSTINTDGSNRAASNILTPDTLTIIGEDDEATLIVNNANNYASDVSLIEAGQIDVQHAKLDITLQSGYWIYSMLYGQRGLSVNDSEINLTASDGATTTFGLTATADDADIPLSNTRINANGDFTAAVIYANYVSINGQSQLDLSNTGGMTLGAWETLSIDLTGSGFVRARNLNSGAYAVRADTIELNGSTFISNPVDARIVTSDKQFLRTTIVDESGNVIRDVTFRAEPAPNAVYVNGVYHEQDFTSDDGTISLTYTDGKPTLTLDGAHITELGDPDAEFASAGIFAETDLTIQLKGESVIELESGVFQAKAIQVLGALTVIGDSAERSPARLSVTLTHIPLDYYDMGTVVFADEFNMQNTALDLTYRATGAHLRAYCIASMRDATIANSTITLTVPDGSRPYTGIFSYGDISLTDVDLTSTGALNYALDASNVDISGQSHLDIAHIANRRGAAIEAREGTVRFDLQGSGSVRIGDGQTNTAEGVYAVYAEHIVLADGTEISEPTQGQVIQFELDNDYYLGTYETIGDADGNIASSATIKAKATPEPEQPEQPDDTEQPEQPGGSDSNQGNDNQASGDKLSNSGSETIPLTIGALTLALLGLCAALATGVARRSRGTRNGRSRR</sequence>
<dbReference type="AlphaFoldDB" id="A0A261FPN5"/>
<feature type="compositionally biased region" description="Acidic residues" evidence="1">
    <location>
        <begin position="965"/>
        <end position="975"/>
    </location>
</feature>
<evidence type="ECO:0000313" key="5">
    <source>
        <dbReference type="EMBL" id="OZG60923.1"/>
    </source>
</evidence>
<feature type="region of interest" description="Disordered" evidence="1">
    <location>
        <begin position="34"/>
        <end position="58"/>
    </location>
</feature>
<feature type="region of interest" description="Disordered" evidence="1">
    <location>
        <begin position="957"/>
        <end position="1003"/>
    </location>
</feature>
<feature type="compositionally biased region" description="Polar residues" evidence="1">
    <location>
        <begin position="37"/>
        <end position="46"/>
    </location>
</feature>